<organism evidence="2 3">
    <name type="scientific">Strongyloides venezuelensis</name>
    <name type="common">Threadworm</name>
    <dbReference type="NCBI Taxonomy" id="75913"/>
    <lineage>
        <taxon>Eukaryota</taxon>
        <taxon>Metazoa</taxon>
        <taxon>Ecdysozoa</taxon>
        <taxon>Nematoda</taxon>
        <taxon>Chromadorea</taxon>
        <taxon>Rhabditida</taxon>
        <taxon>Tylenchina</taxon>
        <taxon>Panagrolaimomorpha</taxon>
        <taxon>Strongyloidoidea</taxon>
        <taxon>Strongyloididae</taxon>
        <taxon>Strongyloides</taxon>
    </lineage>
</organism>
<evidence type="ECO:0000256" key="1">
    <source>
        <dbReference type="SAM" id="MobiDB-lite"/>
    </source>
</evidence>
<evidence type="ECO:0000313" key="3">
    <source>
        <dbReference type="WBParaSite" id="SVE_0705400.1"/>
    </source>
</evidence>
<feature type="compositionally biased region" description="Polar residues" evidence="1">
    <location>
        <begin position="23"/>
        <end position="36"/>
    </location>
</feature>
<proteinExistence type="predicted"/>
<name>A0A0K0FDX7_STRVS</name>
<accession>A0A0K0FDX7</accession>
<reference evidence="2" key="1">
    <citation type="submission" date="2014-07" db="EMBL/GenBank/DDBJ databases">
        <authorList>
            <person name="Martin A.A"/>
            <person name="De Silva N."/>
        </authorList>
    </citation>
    <scope>NUCLEOTIDE SEQUENCE</scope>
</reference>
<keyword evidence="2" id="KW-1185">Reference proteome</keyword>
<dbReference type="WBParaSite" id="SVE_0705400.1">
    <property type="protein sequence ID" value="SVE_0705400.1"/>
    <property type="gene ID" value="SVE_0705400"/>
</dbReference>
<feature type="region of interest" description="Disordered" evidence="1">
    <location>
        <begin position="1"/>
        <end position="94"/>
    </location>
</feature>
<protein>
    <submittedName>
        <fullName evidence="3">PEST proteolytic signal-containing nuclear protein</fullName>
    </submittedName>
</protein>
<feature type="compositionally biased region" description="Polar residues" evidence="1">
    <location>
        <begin position="66"/>
        <end position="76"/>
    </location>
</feature>
<reference evidence="3" key="2">
    <citation type="submission" date="2015-08" db="UniProtKB">
        <authorList>
            <consortium name="WormBaseParasite"/>
        </authorList>
    </citation>
    <scope>IDENTIFICATION</scope>
</reference>
<dbReference type="Proteomes" id="UP000035680">
    <property type="component" value="Unassembled WGS sequence"/>
</dbReference>
<evidence type="ECO:0000313" key="2">
    <source>
        <dbReference type="Proteomes" id="UP000035680"/>
    </source>
</evidence>
<sequence>MTEKKPRMSICAVEGAPPPATITLPSPTNISSTNESQSEKKKNIFGKLFNKSTKEEKSSSIMGRGNNVNPVITDTGMSRKDTVTSMTESEGMFS</sequence>
<dbReference type="AlphaFoldDB" id="A0A0K0FDX7"/>